<dbReference type="EMBL" id="SUTG01000007">
    <property type="protein sequence ID" value="MBE6512048.1"/>
    <property type="molecule type" value="Genomic_DNA"/>
</dbReference>
<reference evidence="3" key="1">
    <citation type="submission" date="2019-04" db="EMBL/GenBank/DDBJ databases">
        <title>Evolution of Biomass-Degrading Anaerobic Consortia Revealed by Metagenomics.</title>
        <authorList>
            <person name="Peng X."/>
        </authorList>
    </citation>
    <scope>NUCLEOTIDE SEQUENCE</scope>
    <source>
        <strain evidence="3">SIG14</strain>
    </source>
</reference>
<dbReference type="Pfam" id="PF08245">
    <property type="entry name" value="Mur_ligase_M"/>
    <property type="match status" value="1"/>
</dbReference>
<dbReference type="InterPro" id="IPR050061">
    <property type="entry name" value="MurCDEF_pg_biosynth"/>
</dbReference>
<dbReference type="Gene3D" id="3.40.1190.10">
    <property type="entry name" value="Mur-like, catalytic domain"/>
    <property type="match status" value="1"/>
</dbReference>
<feature type="domain" description="Mur ligase C-terminal" evidence="1">
    <location>
        <begin position="358"/>
        <end position="511"/>
    </location>
</feature>
<name>A0A8T3VUE3_METOL</name>
<dbReference type="Pfam" id="PF02875">
    <property type="entry name" value="Mur_ligase_C"/>
    <property type="match status" value="1"/>
</dbReference>
<dbReference type="Proteomes" id="UP000732619">
    <property type="component" value="Unassembled WGS sequence"/>
</dbReference>
<dbReference type="PANTHER" id="PTHR43445">
    <property type="entry name" value="UDP-N-ACETYLMURAMATE--L-ALANINE LIGASE-RELATED"/>
    <property type="match status" value="1"/>
</dbReference>
<gene>
    <name evidence="3" type="ORF">E7Z75_02695</name>
</gene>
<feature type="domain" description="Mur ligase central" evidence="2">
    <location>
        <begin position="111"/>
        <end position="335"/>
    </location>
</feature>
<evidence type="ECO:0000259" key="1">
    <source>
        <dbReference type="Pfam" id="PF02875"/>
    </source>
</evidence>
<dbReference type="InterPro" id="IPR036615">
    <property type="entry name" value="Mur_ligase_C_dom_sf"/>
</dbReference>
<dbReference type="PANTHER" id="PTHR43445:SF3">
    <property type="entry name" value="UDP-N-ACETYLMURAMATE--L-ALANINE LIGASE"/>
    <property type="match status" value="1"/>
</dbReference>
<dbReference type="InterPro" id="IPR013221">
    <property type="entry name" value="Mur_ligase_cen"/>
</dbReference>
<sequence length="527" mass="59097">MDQLADSIGGRIYGSNSYKASNGFTGIFETLNEAQEGDIVIRHWINGKGVEIANDKNVACLITLTPKEDALEMAEKIQFPVIVVDRIEFANAFAIKWTIDNLVPDCKRVVISGTNGKSTSSHMIYHILSHAGFNVFTNTDAKSEFNTLIDPMVAKLISEEVLANQGVDPRLFNFICDIPNKEVFDYLVIEVSEVQGWGTDLMKNHALIMSSAINPDVGVVTNVAMDHIGLVNSIEDVFEETSGVVKATSKGGVVLNFDDENVLNMKQFLNDGVNAYFTSMEKELIEDYYANRDKKVYFDREEKKIKYNGESILSFEELPFTGEHFIRNILSAISACISLEIPIEDIVDGVKTYGPLSRRFTRLYDEPIVIDDFAHNPDGIRNTVRASYDLAEQLDKNDLYVACAIRGSRGETLNGLNSEALAEVIKELRHRNDDLIEKDPSAKKRKIYLTLSSSVDLVDHLNFVEDFEKDIFFAKLDEKHIKYNHFEKLYDALGYIMETADKDDVVLLIGAQGMDPASEVLKDILGH</sequence>
<protein>
    <submittedName>
        <fullName evidence="3">UDP-N-acetylmuramyl peptide synthase</fullName>
    </submittedName>
</protein>
<evidence type="ECO:0000313" key="4">
    <source>
        <dbReference type="Proteomes" id="UP000732619"/>
    </source>
</evidence>
<comment type="caution">
    <text evidence="3">The sequence shown here is derived from an EMBL/GenBank/DDBJ whole genome shotgun (WGS) entry which is preliminary data.</text>
</comment>
<dbReference type="InterPro" id="IPR004101">
    <property type="entry name" value="Mur_ligase_C"/>
</dbReference>
<dbReference type="InterPro" id="IPR036565">
    <property type="entry name" value="Mur-like_cat_sf"/>
</dbReference>
<proteinExistence type="predicted"/>
<dbReference type="Gene3D" id="3.90.190.20">
    <property type="entry name" value="Mur ligase, C-terminal domain"/>
    <property type="match status" value="1"/>
</dbReference>
<dbReference type="GO" id="GO:0005524">
    <property type="term" value="F:ATP binding"/>
    <property type="evidence" value="ECO:0007669"/>
    <property type="project" value="InterPro"/>
</dbReference>
<evidence type="ECO:0000313" key="3">
    <source>
        <dbReference type="EMBL" id="MBE6512048.1"/>
    </source>
</evidence>
<organism evidence="3 4">
    <name type="scientific">Methanobrevibacter olleyae</name>
    <dbReference type="NCBI Taxonomy" id="294671"/>
    <lineage>
        <taxon>Archaea</taxon>
        <taxon>Methanobacteriati</taxon>
        <taxon>Methanobacteriota</taxon>
        <taxon>Methanomada group</taxon>
        <taxon>Methanobacteria</taxon>
        <taxon>Methanobacteriales</taxon>
        <taxon>Methanobacteriaceae</taxon>
        <taxon>Methanobrevibacter</taxon>
    </lineage>
</organism>
<dbReference type="SUPFAM" id="SSF53244">
    <property type="entry name" value="MurD-like peptide ligases, peptide-binding domain"/>
    <property type="match status" value="1"/>
</dbReference>
<evidence type="ECO:0000259" key="2">
    <source>
        <dbReference type="Pfam" id="PF08245"/>
    </source>
</evidence>
<dbReference type="GO" id="GO:0016881">
    <property type="term" value="F:acid-amino acid ligase activity"/>
    <property type="evidence" value="ECO:0007669"/>
    <property type="project" value="InterPro"/>
</dbReference>
<dbReference type="SUPFAM" id="SSF53623">
    <property type="entry name" value="MurD-like peptide ligases, catalytic domain"/>
    <property type="match status" value="1"/>
</dbReference>
<dbReference type="AlphaFoldDB" id="A0A8T3VUE3"/>
<accession>A0A8T3VUE3</accession>